<comment type="caution">
    <text evidence="1">The sequence shown here is derived from an EMBL/GenBank/DDBJ whole genome shotgun (WGS) entry which is preliminary data.</text>
</comment>
<dbReference type="Proteomes" id="UP000256328">
    <property type="component" value="Unassembled WGS sequence"/>
</dbReference>
<gene>
    <name evidence="1" type="ORF">BP5796_07635</name>
</gene>
<dbReference type="OrthoDB" id="2520703at2759"/>
<reference evidence="1 2" key="1">
    <citation type="journal article" date="2018" name="IMA Fungus">
        <title>IMA Genome-F 9: Draft genome sequence of Annulohypoxylon stygium, Aspergillus mulundensis, Berkeleyomyces basicola (syn. Thielaviopsis basicola), Ceratocystis smalleyi, two Cercospora beticola strains, Coleophoma cylindrospora, Fusarium fracticaudum, Phialophora cf. hyalina, and Morchella septimelata.</title>
        <authorList>
            <person name="Wingfield B.D."/>
            <person name="Bills G.F."/>
            <person name="Dong Y."/>
            <person name="Huang W."/>
            <person name="Nel W.J."/>
            <person name="Swalarsk-Parry B.S."/>
            <person name="Vaghefi N."/>
            <person name="Wilken P.M."/>
            <person name="An Z."/>
            <person name="de Beer Z.W."/>
            <person name="De Vos L."/>
            <person name="Chen L."/>
            <person name="Duong T.A."/>
            <person name="Gao Y."/>
            <person name="Hammerbacher A."/>
            <person name="Kikkert J.R."/>
            <person name="Li Y."/>
            <person name="Li H."/>
            <person name="Li K."/>
            <person name="Li Q."/>
            <person name="Liu X."/>
            <person name="Ma X."/>
            <person name="Naidoo K."/>
            <person name="Pethybridge S.J."/>
            <person name="Sun J."/>
            <person name="Steenkamp E.T."/>
            <person name="van der Nest M.A."/>
            <person name="van Wyk S."/>
            <person name="Wingfield M.J."/>
            <person name="Xiong C."/>
            <person name="Yue Q."/>
            <person name="Zhang X."/>
        </authorList>
    </citation>
    <scope>NUCLEOTIDE SEQUENCE [LARGE SCALE GENOMIC DNA]</scope>
    <source>
        <strain evidence="1 2">BP5796</strain>
    </source>
</reference>
<evidence type="ECO:0008006" key="3">
    <source>
        <dbReference type="Google" id="ProtNLM"/>
    </source>
</evidence>
<proteinExistence type="predicted"/>
<dbReference type="EMBL" id="PDLN01000010">
    <property type="protein sequence ID" value="RDW74193.1"/>
    <property type="molecule type" value="Genomic_DNA"/>
</dbReference>
<evidence type="ECO:0000313" key="2">
    <source>
        <dbReference type="Proteomes" id="UP000256328"/>
    </source>
</evidence>
<accession>A0A3D8RJG3</accession>
<keyword evidence="2" id="KW-1185">Reference proteome</keyword>
<protein>
    <recommendedName>
        <fullName evidence="3">F-box domain-containing protein</fullName>
    </recommendedName>
</protein>
<dbReference type="SUPFAM" id="SSF52047">
    <property type="entry name" value="RNI-like"/>
    <property type="match status" value="1"/>
</dbReference>
<dbReference type="InterPro" id="IPR032675">
    <property type="entry name" value="LRR_dom_sf"/>
</dbReference>
<dbReference type="Gene3D" id="3.80.10.10">
    <property type="entry name" value="Ribonuclease Inhibitor"/>
    <property type="match status" value="1"/>
</dbReference>
<name>A0A3D8RJG3_9HELO</name>
<organism evidence="1 2">
    <name type="scientific">Coleophoma crateriformis</name>
    <dbReference type="NCBI Taxonomy" id="565419"/>
    <lineage>
        <taxon>Eukaryota</taxon>
        <taxon>Fungi</taxon>
        <taxon>Dikarya</taxon>
        <taxon>Ascomycota</taxon>
        <taxon>Pezizomycotina</taxon>
        <taxon>Leotiomycetes</taxon>
        <taxon>Helotiales</taxon>
        <taxon>Dermateaceae</taxon>
        <taxon>Coleophoma</taxon>
    </lineage>
</organism>
<dbReference type="AlphaFoldDB" id="A0A3D8RJG3"/>
<sequence length="428" mass="48153">MLNSPTLTALPSETLQLIFGTFCLHCSANHQPTSPDRYLHHTPQHGDEPSWYSLKRHALFSLCLVSKRCRDLAQPILYHEFVLGYGDSWRSTLYTWDGRLAAFVRTIAQRRQLAMLVKAVYIQPSLLHSLRDEKFRDALGQAAHALKIENWQQLSGSTLVPLLIAELPNLEYLSLETLQHDMCDGIAVVPSLSNLRTICIIYSRLGEKNLEALLSACPGLCTFVYEATHTQVEGQCTMLDGRDHFQPSRAVGYLRHHRATLKSLHLDLRWRGWSPLTEGRQVKPVFSFADFTALEHLFINGSEVFSRPWIASPADSQFLVKLLPPSITSLHLAGEVGNARPRLAKGLLGLAEAISQGKFPRFKQIRCDIQQLLDDGYNVAATLAAVEVDFGYDSWPLGKVTFQENDNLSLLEYLEPMPLPDSDYDSDL</sequence>
<evidence type="ECO:0000313" key="1">
    <source>
        <dbReference type="EMBL" id="RDW74193.1"/>
    </source>
</evidence>